<evidence type="ECO:0000259" key="8">
    <source>
        <dbReference type="PROSITE" id="PS50928"/>
    </source>
</evidence>
<keyword evidence="6 7" id="KW-0472">Membrane</keyword>
<dbReference type="CDD" id="cd06261">
    <property type="entry name" value="TM_PBP2"/>
    <property type="match status" value="1"/>
</dbReference>
<evidence type="ECO:0000313" key="10">
    <source>
        <dbReference type="Proteomes" id="UP000192527"/>
    </source>
</evidence>
<proteinExistence type="inferred from homology"/>
<dbReference type="PROSITE" id="PS50928">
    <property type="entry name" value="ABC_TM1"/>
    <property type="match status" value="1"/>
</dbReference>
<evidence type="ECO:0000256" key="7">
    <source>
        <dbReference type="RuleBase" id="RU363032"/>
    </source>
</evidence>
<feature type="transmembrane region" description="Helical" evidence="7">
    <location>
        <begin position="181"/>
        <end position="200"/>
    </location>
</feature>
<keyword evidence="5 7" id="KW-1133">Transmembrane helix</keyword>
<evidence type="ECO:0000313" key="9">
    <source>
        <dbReference type="EMBL" id="ARI76431.1"/>
    </source>
</evidence>
<dbReference type="RefSeq" id="WP_085028910.1">
    <property type="nucleotide sequence ID" value="NZ_CP020772.1"/>
</dbReference>
<comment type="subcellular location">
    <subcellularLocation>
        <location evidence="1 7">Cell membrane</location>
        <topology evidence="1 7">Multi-pass membrane protein</topology>
    </subcellularLocation>
</comment>
<feature type="domain" description="ABC transmembrane type-1" evidence="8">
    <location>
        <begin position="95"/>
        <end position="304"/>
    </location>
</feature>
<keyword evidence="3" id="KW-1003">Cell membrane</keyword>
<name>A0A1W5ZT51_9BACI</name>
<dbReference type="SUPFAM" id="SSF161098">
    <property type="entry name" value="MetI-like"/>
    <property type="match status" value="1"/>
</dbReference>
<comment type="similarity">
    <text evidence="7">Belongs to the binding-protein-dependent transport system permease family.</text>
</comment>
<dbReference type="Pfam" id="PF19300">
    <property type="entry name" value="BPD_transp_1_N"/>
    <property type="match status" value="1"/>
</dbReference>
<dbReference type="EMBL" id="CP020772">
    <property type="protein sequence ID" value="ARI76431.1"/>
    <property type="molecule type" value="Genomic_DNA"/>
</dbReference>
<dbReference type="GO" id="GO:0005886">
    <property type="term" value="C:plasma membrane"/>
    <property type="evidence" value="ECO:0007669"/>
    <property type="project" value="UniProtKB-SubCell"/>
</dbReference>
<dbReference type="InterPro" id="IPR035906">
    <property type="entry name" value="MetI-like_sf"/>
</dbReference>
<keyword evidence="4 7" id="KW-0812">Transmembrane</keyword>
<feature type="transmembrane region" description="Helical" evidence="7">
    <location>
        <begin position="281"/>
        <end position="307"/>
    </location>
</feature>
<feature type="transmembrane region" description="Helical" evidence="7">
    <location>
        <begin position="101"/>
        <end position="122"/>
    </location>
</feature>
<evidence type="ECO:0000256" key="5">
    <source>
        <dbReference type="ARBA" id="ARBA00022989"/>
    </source>
</evidence>
<evidence type="ECO:0000256" key="2">
    <source>
        <dbReference type="ARBA" id="ARBA00022448"/>
    </source>
</evidence>
<accession>A0A1W5ZT51</accession>
<feature type="transmembrane region" description="Helical" evidence="7">
    <location>
        <begin position="134"/>
        <end position="161"/>
    </location>
</feature>
<dbReference type="Pfam" id="PF00528">
    <property type="entry name" value="BPD_transp_1"/>
    <property type="match status" value="1"/>
</dbReference>
<dbReference type="OrthoDB" id="9773683at2"/>
<dbReference type="AlphaFoldDB" id="A0A1W5ZT51"/>
<gene>
    <name evidence="9" type="ORF">HM131_06090</name>
</gene>
<dbReference type="GO" id="GO:0055085">
    <property type="term" value="P:transmembrane transport"/>
    <property type="evidence" value="ECO:0007669"/>
    <property type="project" value="InterPro"/>
</dbReference>
<dbReference type="PANTHER" id="PTHR43163:SF6">
    <property type="entry name" value="DIPEPTIDE TRANSPORT SYSTEM PERMEASE PROTEIN DPPB-RELATED"/>
    <property type="match status" value="1"/>
</dbReference>
<evidence type="ECO:0000256" key="1">
    <source>
        <dbReference type="ARBA" id="ARBA00004651"/>
    </source>
</evidence>
<protein>
    <submittedName>
        <fullName evidence="9">Glutathione ABC transporter permease GsiC</fullName>
    </submittedName>
</protein>
<dbReference type="Proteomes" id="UP000192527">
    <property type="component" value="Chromosome"/>
</dbReference>
<organism evidence="9 10">
    <name type="scientific">Halobacillus mangrovi</name>
    <dbReference type="NCBI Taxonomy" id="402384"/>
    <lineage>
        <taxon>Bacteria</taxon>
        <taxon>Bacillati</taxon>
        <taxon>Bacillota</taxon>
        <taxon>Bacilli</taxon>
        <taxon>Bacillales</taxon>
        <taxon>Bacillaceae</taxon>
        <taxon>Halobacillus</taxon>
    </lineage>
</organism>
<reference evidence="9 10" key="1">
    <citation type="submission" date="2017-04" db="EMBL/GenBank/DDBJ databases">
        <title>The whole genome sequencing and assembly of Halobacillus mangrovi strain.</title>
        <authorList>
            <person name="Lee S.-J."/>
            <person name="Park M.-K."/>
            <person name="Kim J.-Y."/>
            <person name="Lee Y.-J."/>
            <person name="Yi H."/>
            <person name="Bahn Y.-S."/>
            <person name="Kim J.F."/>
            <person name="Lee D.-W."/>
        </authorList>
    </citation>
    <scope>NUCLEOTIDE SEQUENCE [LARGE SCALE GENOMIC DNA]</scope>
    <source>
        <strain evidence="9 10">KTB 131</strain>
    </source>
</reference>
<dbReference type="InterPro" id="IPR045621">
    <property type="entry name" value="BPD_transp_1_N"/>
</dbReference>
<dbReference type="STRING" id="402384.HM131_06090"/>
<feature type="transmembrane region" description="Helical" evidence="7">
    <location>
        <begin position="235"/>
        <end position="261"/>
    </location>
</feature>
<dbReference type="KEGG" id="hmn:HM131_06090"/>
<evidence type="ECO:0000256" key="3">
    <source>
        <dbReference type="ARBA" id="ARBA00022475"/>
    </source>
</evidence>
<dbReference type="Gene3D" id="1.10.3720.10">
    <property type="entry name" value="MetI-like"/>
    <property type="match status" value="1"/>
</dbReference>
<keyword evidence="10" id="KW-1185">Reference proteome</keyword>
<dbReference type="InterPro" id="IPR000515">
    <property type="entry name" value="MetI-like"/>
</dbReference>
<evidence type="ECO:0000256" key="4">
    <source>
        <dbReference type="ARBA" id="ARBA00022692"/>
    </source>
</evidence>
<dbReference type="PANTHER" id="PTHR43163">
    <property type="entry name" value="DIPEPTIDE TRANSPORT SYSTEM PERMEASE PROTEIN DPPB-RELATED"/>
    <property type="match status" value="1"/>
</dbReference>
<sequence length="313" mass="34096">MIQYVIKRLLISIPVLFGISIVAFFIVRLVPGDTVTAMLGNSYTESQAEALRAKYGLDKPLIQQYLLWLGNVVKGDFGYSQFTNTPVLQAILARLPITIELAILSVVIAVVLAIPLGTIAALRRNSKFDYGASFFGMLGISIPNFWLGTLMILFLSLYAGWFPSGGFVGLYESVWGNLKSMLLPAIALGTAVGAVAMRMTRSSMLEVTNQEYIKMARAKGVSNQRLIWKHAIKNALIPVVTVLGIQTGYLLGGSVVIEQIFGLPGVGQLALAAITNRDYALLQGTILFIASAFVLVNLIVDIIYGFLNPQIRY</sequence>
<keyword evidence="2 7" id="KW-0813">Transport</keyword>
<feature type="transmembrane region" description="Helical" evidence="7">
    <location>
        <begin position="9"/>
        <end position="30"/>
    </location>
</feature>
<evidence type="ECO:0000256" key="6">
    <source>
        <dbReference type="ARBA" id="ARBA00023136"/>
    </source>
</evidence>